<protein>
    <submittedName>
        <fullName evidence="1">Uncharacterized protein</fullName>
    </submittedName>
</protein>
<evidence type="ECO:0000313" key="2">
    <source>
        <dbReference type="Proteomes" id="UP000886595"/>
    </source>
</evidence>
<reference evidence="1 2" key="1">
    <citation type="submission" date="2020-02" db="EMBL/GenBank/DDBJ databases">
        <authorList>
            <person name="Ma Q."/>
            <person name="Huang Y."/>
            <person name="Song X."/>
            <person name="Pei D."/>
        </authorList>
    </citation>
    <scope>NUCLEOTIDE SEQUENCE [LARGE SCALE GENOMIC DNA]</scope>
    <source>
        <strain evidence="1">Sxm20200214</strain>
        <tissue evidence="1">Leaf</tissue>
    </source>
</reference>
<proteinExistence type="predicted"/>
<name>A0A8X7V1X9_BRACI</name>
<dbReference type="AlphaFoldDB" id="A0A8X7V1X9"/>
<dbReference type="Proteomes" id="UP000886595">
    <property type="component" value="Unassembled WGS sequence"/>
</dbReference>
<sequence length="168" mass="19268">MIKAFNDQVKSQSHVVLSLSLSSSPPLILPLALCQLHMKTIILNVASSLQKTQHILSIDRLVPHSPLPDPSWNPQFLLPNPSSPLSPRLHSRDTLVTSQHETYKTLVVSRLERLIWTRRNHRESQTIHQWYLQIRSRSTGSQLPHDVRKLKSTQIVLDWKLEDLSPSD</sequence>
<keyword evidence="2" id="KW-1185">Reference proteome</keyword>
<accession>A0A8X7V1X9</accession>
<comment type="caution">
    <text evidence="1">The sequence shown here is derived from an EMBL/GenBank/DDBJ whole genome shotgun (WGS) entry which is preliminary data.</text>
</comment>
<dbReference type="EMBL" id="JAAMPC010000008">
    <property type="protein sequence ID" value="KAG2299132.1"/>
    <property type="molecule type" value="Genomic_DNA"/>
</dbReference>
<evidence type="ECO:0000313" key="1">
    <source>
        <dbReference type="EMBL" id="KAG2299132.1"/>
    </source>
</evidence>
<organism evidence="1 2">
    <name type="scientific">Brassica carinata</name>
    <name type="common">Ethiopian mustard</name>
    <name type="synonym">Abyssinian cabbage</name>
    <dbReference type="NCBI Taxonomy" id="52824"/>
    <lineage>
        <taxon>Eukaryota</taxon>
        <taxon>Viridiplantae</taxon>
        <taxon>Streptophyta</taxon>
        <taxon>Embryophyta</taxon>
        <taxon>Tracheophyta</taxon>
        <taxon>Spermatophyta</taxon>
        <taxon>Magnoliopsida</taxon>
        <taxon>eudicotyledons</taxon>
        <taxon>Gunneridae</taxon>
        <taxon>Pentapetalae</taxon>
        <taxon>rosids</taxon>
        <taxon>malvids</taxon>
        <taxon>Brassicales</taxon>
        <taxon>Brassicaceae</taxon>
        <taxon>Brassiceae</taxon>
        <taxon>Brassica</taxon>
    </lineage>
</organism>
<gene>
    <name evidence="1" type="ORF">Bca52824_035604</name>
</gene>